<dbReference type="Proteomes" id="UP001149142">
    <property type="component" value="Unassembled WGS sequence"/>
</dbReference>
<accession>A0ABT4RZW1</accession>
<proteinExistence type="predicted"/>
<feature type="transmembrane region" description="Helical" evidence="1">
    <location>
        <begin position="12"/>
        <end position="33"/>
    </location>
</feature>
<dbReference type="EMBL" id="JAPFGC010000002">
    <property type="protein sequence ID" value="MDA0177360.1"/>
    <property type="molecule type" value="Genomic_DNA"/>
</dbReference>
<gene>
    <name evidence="2" type="ORF">OOZ35_07655</name>
</gene>
<keyword evidence="3" id="KW-1185">Reference proteome</keyword>
<name>A0ABT4RZW1_9FLAO</name>
<evidence type="ECO:0000256" key="1">
    <source>
        <dbReference type="SAM" id="Phobius"/>
    </source>
</evidence>
<protein>
    <submittedName>
        <fullName evidence="2">Uncharacterized protein</fullName>
    </submittedName>
</protein>
<keyword evidence="1" id="KW-1133">Transmembrane helix</keyword>
<reference evidence="2" key="1">
    <citation type="submission" date="2022-11" db="EMBL/GenBank/DDBJ databases">
        <title>Refractory cell wall polysaccharides provide important carbon source for microbial heterotrophs in the hadal ocean.</title>
        <authorList>
            <person name="Zhu X."/>
        </authorList>
    </citation>
    <scope>NUCLEOTIDE SEQUENCE</scope>
    <source>
        <strain evidence="2">MTRN7</strain>
    </source>
</reference>
<keyword evidence="1" id="KW-0812">Transmembrane</keyword>
<evidence type="ECO:0000313" key="2">
    <source>
        <dbReference type="EMBL" id="MDA0177360.1"/>
    </source>
</evidence>
<sequence length="174" mass="20192">MTEIKLYKSPWRAIKLILLCSIFVIGGIWLLTSTDSPKLVGWLSIGFFGLGYPVGLFNLFDRRPQIIINQEGIWDRTTKQNLINWNYIINAYPLDISGQKFVCLQLDEKFEIMDRQYKWASNMTKSIGAQKVNLHLGQIKKIDPNRLIKLIMTMSELDTTERNKKLKYVAQHGI</sequence>
<dbReference type="RefSeq" id="WP_270005417.1">
    <property type="nucleotide sequence ID" value="NZ_JAPFGC010000002.1"/>
</dbReference>
<organism evidence="2 3">
    <name type="scientific">Mesoflavibacter profundi</name>
    <dbReference type="NCBI Taxonomy" id="2708110"/>
    <lineage>
        <taxon>Bacteria</taxon>
        <taxon>Pseudomonadati</taxon>
        <taxon>Bacteroidota</taxon>
        <taxon>Flavobacteriia</taxon>
        <taxon>Flavobacteriales</taxon>
        <taxon>Flavobacteriaceae</taxon>
        <taxon>Mesoflavibacter</taxon>
    </lineage>
</organism>
<feature type="transmembrane region" description="Helical" evidence="1">
    <location>
        <begin position="39"/>
        <end position="60"/>
    </location>
</feature>
<dbReference type="NCBIfam" id="NF041635">
    <property type="entry name" value="STM3941_fam"/>
    <property type="match status" value="1"/>
</dbReference>
<keyword evidence="1" id="KW-0472">Membrane</keyword>
<evidence type="ECO:0000313" key="3">
    <source>
        <dbReference type="Proteomes" id="UP001149142"/>
    </source>
</evidence>
<comment type="caution">
    <text evidence="2">The sequence shown here is derived from an EMBL/GenBank/DDBJ whole genome shotgun (WGS) entry which is preliminary data.</text>
</comment>
<dbReference type="InterPro" id="IPR048136">
    <property type="entry name" value="STM3941-like"/>
</dbReference>